<reference evidence="1" key="1">
    <citation type="journal article" date="2020" name="mSystems">
        <title>Genome- and Community-Level Interaction Insights into Carbon Utilization and Element Cycling Functions of Hydrothermarchaeota in Hydrothermal Sediment.</title>
        <authorList>
            <person name="Zhou Z."/>
            <person name="Liu Y."/>
            <person name="Xu W."/>
            <person name="Pan J."/>
            <person name="Luo Z.H."/>
            <person name="Li M."/>
        </authorList>
    </citation>
    <scope>NUCLEOTIDE SEQUENCE [LARGE SCALE GENOMIC DNA]</scope>
    <source>
        <strain evidence="1">HyVt-185</strain>
    </source>
</reference>
<name>A0A7C1B5E5_9EURY</name>
<protein>
    <submittedName>
        <fullName evidence="1">Uncharacterized protein</fullName>
    </submittedName>
</protein>
<dbReference type="EMBL" id="DQZR01000140">
    <property type="protein sequence ID" value="HDM36278.1"/>
    <property type="molecule type" value="Genomic_DNA"/>
</dbReference>
<evidence type="ECO:0000313" key="1">
    <source>
        <dbReference type="EMBL" id="HDM36278.1"/>
    </source>
</evidence>
<comment type="caution">
    <text evidence="1">The sequence shown here is derived from an EMBL/GenBank/DDBJ whole genome shotgun (WGS) entry which is preliminary data.</text>
</comment>
<dbReference type="AlphaFoldDB" id="A0A7C1B5E5"/>
<proteinExistence type="predicted"/>
<dbReference type="Proteomes" id="UP000885863">
    <property type="component" value="Unassembled WGS sequence"/>
</dbReference>
<organism evidence="1">
    <name type="scientific">Candidatus Syntropharchaeum butanivorans</name>
    <dbReference type="NCBI Taxonomy" id="1839936"/>
    <lineage>
        <taxon>Archaea</taxon>
        <taxon>Methanobacteriati</taxon>
        <taxon>Methanobacteriota</taxon>
        <taxon>Stenosarchaea group</taxon>
        <taxon>Methanomicrobia</taxon>
        <taxon>Methanosarcinales</taxon>
        <taxon>ANME-2 cluster</taxon>
        <taxon>Candidatus Syntropharchaeum</taxon>
    </lineage>
</organism>
<sequence>MPLQRIIYEPWEYWPVERNWSRTYRGVTCTPSRARYGSYLYEVREEYRVRNRYILDSPSLSGSVCWLSYVYLFNSAHSFDPAPVQALFGDTTISLSCLNDNNLNLEFFFRYKVSRGEIIEINENDPEELFLRHPKTGDRMMDICRQYSPTQGSSLLREIQKERENLEITPFFAHLSSLVDRAVSERSSFEIFARHFDLTHAVDLGWRERPYEGVLPEPAPLRELESKEIFTERLSSWFYEGNYYSNLFVSDAEVILEEIGLEEVPPTPNETIKARIRYMDESYTYPDTFRESRILYGAEAKLLTLFPPGTLIEREEAEEKILKRRNLL</sequence>
<accession>A0A7C1B5E5</accession>
<gene>
    <name evidence="1" type="ORF">ENG09_03360</name>
</gene>